<reference evidence="2" key="1">
    <citation type="journal article" date="2022" name="Int. J. Mol. Sci.">
        <title>Draft Genome of Tanacetum Coccineum: Genomic Comparison of Closely Related Tanacetum-Family Plants.</title>
        <authorList>
            <person name="Yamashiro T."/>
            <person name="Shiraishi A."/>
            <person name="Nakayama K."/>
            <person name="Satake H."/>
        </authorList>
    </citation>
    <scope>NUCLEOTIDE SEQUENCE</scope>
</reference>
<keyword evidence="3" id="KW-1185">Reference proteome</keyword>
<evidence type="ECO:0000313" key="3">
    <source>
        <dbReference type="Proteomes" id="UP001151760"/>
    </source>
</evidence>
<evidence type="ECO:0000313" key="2">
    <source>
        <dbReference type="EMBL" id="GJT76430.1"/>
    </source>
</evidence>
<dbReference type="Proteomes" id="UP001151760">
    <property type="component" value="Unassembled WGS sequence"/>
</dbReference>
<accession>A0ABQ5GL87</accession>
<evidence type="ECO:0000256" key="1">
    <source>
        <dbReference type="SAM" id="MobiDB-lite"/>
    </source>
</evidence>
<feature type="region of interest" description="Disordered" evidence="1">
    <location>
        <begin position="31"/>
        <end position="57"/>
    </location>
</feature>
<feature type="compositionally biased region" description="Basic and acidic residues" evidence="1">
    <location>
        <begin position="39"/>
        <end position="48"/>
    </location>
</feature>
<proteinExistence type="predicted"/>
<comment type="caution">
    <text evidence="2">The sequence shown here is derived from an EMBL/GenBank/DDBJ whole genome shotgun (WGS) entry which is preliminary data.</text>
</comment>
<protein>
    <submittedName>
        <fullName evidence="2">Uncharacterized protein</fullName>
    </submittedName>
</protein>
<name>A0ABQ5GL87_9ASTR</name>
<sequence length="95" mass="10510">MFGYGCCNILVKGKVVKANFYGIDSLVQMSRKSSKQKSHNPDDKHQSSRDIGNYGSQCTNDTVVEDVLRLPEGGFSVTKLEMPMRTRTGQGLIPL</sequence>
<organism evidence="2 3">
    <name type="scientific">Tanacetum coccineum</name>
    <dbReference type="NCBI Taxonomy" id="301880"/>
    <lineage>
        <taxon>Eukaryota</taxon>
        <taxon>Viridiplantae</taxon>
        <taxon>Streptophyta</taxon>
        <taxon>Embryophyta</taxon>
        <taxon>Tracheophyta</taxon>
        <taxon>Spermatophyta</taxon>
        <taxon>Magnoliopsida</taxon>
        <taxon>eudicotyledons</taxon>
        <taxon>Gunneridae</taxon>
        <taxon>Pentapetalae</taxon>
        <taxon>asterids</taxon>
        <taxon>campanulids</taxon>
        <taxon>Asterales</taxon>
        <taxon>Asteraceae</taxon>
        <taxon>Asteroideae</taxon>
        <taxon>Anthemideae</taxon>
        <taxon>Anthemidinae</taxon>
        <taxon>Tanacetum</taxon>
    </lineage>
</organism>
<gene>
    <name evidence="2" type="ORF">Tco_1043155</name>
</gene>
<dbReference type="EMBL" id="BQNB010018623">
    <property type="protein sequence ID" value="GJT76430.1"/>
    <property type="molecule type" value="Genomic_DNA"/>
</dbReference>
<reference evidence="2" key="2">
    <citation type="submission" date="2022-01" db="EMBL/GenBank/DDBJ databases">
        <authorList>
            <person name="Yamashiro T."/>
            <person name="Shiraishi A."/>
            <person name="Satake H."/>
            <person name="Nakayama K."/>
        </authorList>
    </citation>
    <scope>NUCLEOTIDE SEQUENCE</scope>
</reference>